<sequence length="301" mass="33793">MDTSRRPKQIMENICRFSRFRFPTSITRMSSSTNPPALPIYFLSHGGPPILDWKHHPAYSAFQRFGKEVSNLKPKGIIVLSAHFAGGRDEIFINEAELTDLIYDFYGFPRHYYQKKFPHRGSPELASEISKLLAAENIKSRLVKRGLDHGVWVPFSIAFDSNNPLEVPIVQVSIYAGEDPGKHIALGKALASLRQSYVIVNSGQAVHNLRDLSFDETDVLPYVKPFDKALESAMTESVGGEREDAMLKLLKRSDARAAHPTFDHILPIYVAIGAGSNARGKQIFNHREGSLGWAQYRLDEV</sequence>
<dbReference type="GO" id="GO:0016702">
    <property type="term" value="F:oxidoreductase activity, acting on single donors with incorporation of molecular oxygen, incorporation of two atoms of oxygen"/>
    <property type="evidence" value="ECO:0007669"/>
    <property type="project" value="UniProtKB-ARBA"/>
</dbReference>
<feature type="domain" description="Extradiol ring-cleavage dioxygenase class III enzyme subunit B" evidence="6">
    <location>
        <begin position="41"/>
        <end position="280"/>
    </location>
</feature>
<dbReference type="AlphaFoldDB" id="A0AAV9W7P7"/>
<gene>
    <name evidence="7" type="ORF">TWF481_008620</name>
</gene>
<dbReference type="Gene3D" id="3.40.830.10">
    <property type="entry name" value="LigB-like"/>
    <property type="match status" value="1"/>
</dbReference>
<dbReference type="InterPro" id="IPR004183">
    <property type="entry name" value="Xdiol_dOase_suB"/>
</dbReference>
<dbReference type="InterPro" id="IPR014436">
    <property type="entry name" value="Extradiol_dOase_DODA"/>
</dbReference>
<accession>A0AAV9W7P7</accession>
<evidence type="ECO:0000256" key="5">
    <source>
        <dbReference type="ARBA" id="ARBA00023002"/>
    </source>
</evidence>
<dbReference type="SUPFAM" id="SSF53213">
    <property type="entry name" value="LigB-like"/>
    <property type="match status" value="1"/>
</dbReference>
<dbReference type="Proteomes" id="UP001370758">
    <property type="component" value="Unassembled WGS sequence"/>
</dbReference>
<evidence type="ECO:0000259" key="6">
    <source>
        <dbReference type="Pfam" id="PF02900"/>
    </source>
</evidence>
<dbReference type="EMBL" id="JAVHJL010000005">
    <property type="protein sequence ID" value="KAK6503607.1"/>
    <property type="molecule type" value="Genomic_DNA"/>
</dbReference>
<evidence type="ECO:0000256" key="2">
    <source>
        <dbReference type="ARBA" id="ARBA00007581"/>
    </source>
</evidence>
<proteinExistence type="inferred from homology"/>
<keyword evidence="4" id="KW-0862">Zinc</keyword>
<dbReference type="PANTHER" id="PTHR30096:SF0">
    <property type="entry name" value="4,5-DOPA DIOXYGENASE EXTRADIOL-LIKE PROTEIN"/>
    <property type="match status" value="1"/>
</dbReference>
<dbReference type="PANTHER" id="PTHR30096">
    <property type="entry name" value="4,5-DOPA DIOXYGENASE EXTRADIOL-LIKE PROTEIN"/>
    <property type="match status" value="1"/>
</dbReference>
<dbReference type="GO" id="GO:0008198">
    <property type="term" value="F:ferrous iron binding"/>
    <property type="evidence" value="ECO:0007669"/>
    <property type="project" value="InterPro"/>
</dbReference>
<reference evidence="7 8" key="1">
    <citation type="submission" date="2023-08" db="EMBL/GenBank/DDBJ databases">
        <authorList>
            <person name="Palmer J.M."/>
        </authorList>
    </citation>
    <scope>NUCLEOTIDE SEQUENCE [LARGE SCALE GENOMIC DNA]</scope>
    <source>
        <strain evidence="7 8">TWF481</strain>
    </source>
</reference>
<evidence type="ECO:0000256" key="3">
    <source>
        <dbReference type="ARBA" id="ARBA00022723"/>
    </source>
</evidence>
<evidence type="ECO:0000256" key="4">
    <source>
        <dbReference type="ARBA" id="ARBA00022833"/>
    </source>
</evidence>
<dbReference type="GO" id="GO:0008270">
    <property type="term" value="F:zinc ion binding"/>
    <property type="evidence" value="ECO:0007669"/>
    <property type="project" value="InterPro"/>
</dbReference>
<evidence type="ECO:0000256" key="1">
    <source>
        <dbReference type="ARBA" id="ARBA00001947"/>
    </source>
</evidence>
<evidence type="ECO:0000313" key="8">
    <source>
        <dbReference type="Proteomes" id="UP001370758"/>
    </source>
</evidence>
<comment type="caution">
    <text evidence="7">The sequence shown here is derived from an EMBL/GenBank/DDBJ whole genome shotgun (WGS) entry which is preliminary data.</text>
</comment>
<keyword evidence="3" id="KW-0479">Metal-binding</keyword>
<evidence type="ECO:0000313" key="7">
    <source>
        <dbReference type="EMBL" id="KAK6503607.1"/>
    </source>
</evidence>
<comment type="similarity">
    <text evidence="2">Belongs to the DODA-type extradiol aromatic ring-opening dioxygenase family.</text>
</comment>
<comment type="cofactor">
    <cofactor evidence="1">
        <name>Zn(2+)</name>
        <dbReference type="ChEBI" id="CHEBI:29105"/>
    </cofactor>
</comment>
<name>A0AAV9W7P7_9PEZI</name>
<dbReference type="Pfam" id="PF02900">
    <property type="entry name" value="LigB"/>
    <property type="match status" value="1"/>
</dbReference>
<dbReference type="CDD" id="cd07363">
    <property type="entry name" value="45_DOPA_Dioxygenase"/>
    <property type="match status" value="1"/>
</dbReference>
<organism evidence="7 8">
    <name type="scientific">Arthrobotrys musiformis</name>
    <dbReference type="NCBI Taxonomy" id="47236"/>
    <lineage>
        <taxon>Eukaryota</taxon>
        <taxon>Fungi</taxon>
        <taxon>Dikarya</taxon>
        <taxon>Ascomycota</taxon>
        <taxon>Pezizomycotina</taxon>
        <taxon>Orbiliomycetes</taxon>
        <taxon>Orbiliales</taxon>
        <taxon>Orbiliaceae</taxon>
        <taxon>Arthrobotrys</taxon>
    </lineage>
</organism>
<keyword evidence="8" id="KW-1185">Reference proteome</keyword>
<keyword evidence="5" id="KW-0560">Oxidoreductase</keyword>
<dbReference type="PIRSF" id="PIRSF006157">
    <property type="entry name" value="Doxgns_DODA"/>
    <property type="match status" value="1"/>
</dbReference>
<protein>
    <recommendedName>
        <fullName evidence="6">Extradiol ring-cleavage dioxygenase class III enzyme subunit B domain-containing protein</fullName>
    </recommendedName>
</protein>